<accession>A0ACB8TUX2</accession>
<evidence type="ECO:0000313" key="1">
    <source>
        <dbReference type="EMBL" id="KAI0085736.1"/>
    </source>
</evidence>
<comment type="caution">
    <text evidence="1">The sequence shown here is derived from an EMBL/GenBank/DDBJ whole genome shotgun (WGS) entry which is preliminary data.</text>
</comment>
<name>A0ACB8TUX2_9APHY</name>
<sequence length="268" mass="29525">MSQMHSHGPGQPMHSHGPAPAPNVQQQQQQRPVVPQPDPVVQAVIEASFQPVDIRLGPPDNVVAQCGEHGLEKCADCDVNYVSLNQISRLMHMNPNLRCPPPPQMTTVKLTQAVTTTKDDGNACFKAGQHMLAIQKYTMAANLAIQRPPWEVHNTMREELSTNLSNRSAAYFEAGDYMSALVDAELVIQLRKQWSKGYFRKAKALVKLDQLHDAKETVQAGLVHEPENIEMLVLLASIEANIQERVQAKVGSEKSEKTNGVENTAPTA</sequence>
<protein>
    <submittedName>
        <fullName evidence="1">Uncharacterized protein</fullName>
    </submittedName>
</protein>
<keyword evidence="2" id="KW-1185">Reference proteome</keyword>
<dbReference type="Proteomes" id="UP001055072">
    <property type="component" value="Unassembled WGS sequence"/>
</dbReference>
<proteinExistence type="predicted"/>
<organism evidence="1 2">
    <name type="scientific">Irpex rosettiformis</name>
    <dbReference type="NCBI Taxonomy" id="378272"/>
    <lineage>
        <taxon>Eukaryota</taxon>
        <taxon>Fungi</taxon>
        <taxon>Dikarya</taxon>
        <taxon>Basidiomycota</taxon>
        <taxon>Agaricomycotina</taxon>
        <taxon>Agaricomycetes</taxon>
        <taxon>Polyporales</taxon>
        <taxon>Irpicaceae</taxon>
        <taxon>Irpex</taxon>
    </lineage>
</organism>
<gene>
    <name evidence="1" type="ORF">BDY19DRAFT_996422</name>
</gene>
<dbReference type="EMBL" id="MU274928">
    <property type="protein sequence ID" value="KAI0085736.1"/>
    <property type="molecule type" value="Genomic_DNA"/>
</dbReference>
<reference evidence="1" key="1">
    <citation type="journal article" date="2021" name="Environ. Microbiol.">
        <title>Gene family expansions and transcriptome signatures uncover fungal adaptations to wood decay.</title>
        <authorList>
            <person name="Hage H."/>
            <person name="Miyauchi S."/>
            <person name="Viragh M."/>
            <person name="Drula E."/>
            <person name="Min B."/>
            <person name="Chaduli D."/>
            <person name="Navarro D."/>
            <person name="Favel A."/>
            <person name="Norest M."/>
            <person name="Lesage-Meessen L."/>
            <person name="Balint B."/>
            <person name="Merenyi Z."/>
            <person name="de Eugenio L."/>
            <person name="Morin E."/>
            <person name="Martinez A.T."/>
            <person name="Baldrian P."/>
            <person name="Stursova M."/>
            <person name="Martinez M.J."/>
            <person name="Novotny C."/>
            <person name="Magnuson J.K."/>
            <person name="Spatafora J.W."/>
            <person name="Maurice S."/>
            <person name="Pangilinan J."/>
            <person name="Andreopoulos W."/>
            <person name="LaButti K."/>
            <person name="Hundley H."/>
            <person name="Na H."/>
            <person name="Kuo A."/>
            <person name="Barry K."/>
            <person name="Lipzen A."/>
            <person name="Henrissat B."/>
            <person name="Riley R."/>
            <person name="Ahrendt S."/>
            <person name="Nagy L.G."/>
            <person name="Grigoriev I.V."/>
            <person name="Martin F."/>
            <person name="Rosso M.N."/>
        </authorList>
    </citation>
    <scope>NUCLEOTIDE SEQUENCE</scope>
    <source>
        <strain evidence="1">CBS 384.51</strain>
    </source>
</reference>
<evidence type="ECO:0000313" key="2">
    <source>
        <dbReference type="Proteomes" id="UP001055072"/>
    </source>
</evidence>